<dbReference type="Proteomes" id="UP000198959">
    <property type="component" value="Unassembled WGS sequence"/>
</dbReference>
<dbReference type="AlphaFoldDB" id="A0A1C6RU68"/>
<keyword evidence="3" id="KW-1185">Reference proteome</keyword>
<dbReference type="GO" id="GO:0005992">
    <property type="term" value="P:trehalose biosynthetic process"/>
    <property type="evidence" value="ECO:0007669"/>
    <property type="project" value="InterPro"/>
</dbReference>
<evidence type="ECO:0000313" key="3">
    <source>
        <dbReference type="Proteomes" id="UP000198959"/>
    </source>
</evidence>
<dbReference type="PANTHER" id="PTHR10788:SF106">
    <property type="entry name" value="BCDNA.GH08860"/>
    <property type="match status" value="1"/>
</dbReference>
<dbReference type="SUPFAM" id="SSF53756">
    <property type="entry name" value="UDP-Glycosyltransferase/glycogen phosphorylase"/>
    <property type="match status" value="1"/>
</dbReference>
<dbReference type="GO" id="GO:0005829">
    <property type="term" value="C:cytosol"/>
    <property type="evidence" value="ECO:0007669"/>
    <property type="project" value="TreeGrafter"/>
</dbReference>
<proteinExistence type="inferred from homology"/>
<dbReference type="GO" id="GO:0004805">
    <property type="term" value="F:trehalose-phosphatase activity"/>
    <property type="evidence" value="ECO:0007669"/>
    <property type="project" value="TreeGrafter"/>
</dbReference>
<organism evidence="2 3">
    <name type="scientific">Micromonospora pallida</name>
    <dbReference type="NCBI Taxonomy" id="145854"/>
    <lineage>
        <taxon>Bacteria</taxon>
        <taxon>Bacillati</taxon>
        <taxon>Actinomycetota</taxon>
        <taxon>Actinomycetes</taxon>
        <taxon>Micromonosporales</taxon>
        <taxon>Micromonosporaceae</taxon>
        <taxon>Micromonospora</taxon>
    </lineage>
</organism>
<dbReference type="GO" id="GO:0003825">
    <property type="term" value="F:alpha,alpha-trehalose-phosphate synthase (UDP-forming) activity"/>
    <property type="evidence" value="ECO:0007669"/>
    <property type="project" value="TreeGrafter"/>
</dbReference>
<dbReference type="RefSeq" id="WP_091639755.1">
    <property type="nucleotide sequence ID" value="NZ_FMHW01000002.1"/>
</dbReference>
<dbReference type="Pfam" id="PF00982">
    <property type="entry name" value="Glyco_transf_20"/>
    <property type="match status" value="1"/>
</dbReference>
<evidence type="ECO:0000256" key="1">
    <source>
        <dbReference type="ARBA" id="ARBA00008799"/>
    </source>
</evidence>
<sequence length="495" mass="53906">MRVIIVNDRSFVDPALDADGRLVRGPDGLVRGAVDRHGLTTALTASGASAMFVSSVRTPGQAQLTARGGTEVDTGAARLRVRLVHTDPVAYRRHYDVAANRLLWLLHHGCWPRPDVNGTDLDAYRDGYRLVNRNLAEAVTEELRHGGGPAHVVWQDYQLYLAPAMTRAALPPALSDKVVLQHFVHIPFPAPPSWRVLPAEVVRELLSGLLGNDLIAFQIPRYARNFIDCCREFLGVDTDFAAGVVRLPQGRAVKVVAHPIPATPTHLRAAENTGAVRAHRAALRRAAGGRRMVFRTERVDPVKAFPSALRAFDALLRRPGMAGTALFVAQLIPVRMTIPDFVETLRESERLAAEVNSRHPDRPVLLTVEDSFERAVAGYLDYDVLDVVPRADGMNLVALEGPVVNRRDGVLLLSRAAGAHEILGPYAVGIDPASVDEHTDALHQALTMPAAERAERAHRLRERAVTGDPVEWLRAQLDDAAAWHSAGAHGAGLSA</sequence>
<protein>
    <submittedName>
        <fullName evidence="2">Trehalose 6-phosphate synthase</fullName>
    </submittedName>
</protein>
<dbReference type="STRING" id="145854.GA0074692_0975"/>
<dbReference type="OrthoDB" id="9761633at2"/>
<evidence type="ECO:0000313" key="2">
    <source>
        <dbReference type="EMBL" id="SCL20763.1"/>
    </source>
</evidence>
<dbReference type="Gene3D" id="3.40.50.2000">
    <property type="entry name" value="Glycogen Phosphorylase B"/>
    <property type="match status" value="2"/>
</dbReference>
<reference evidence="3" key="1">
    <citation type="submission" date="2016-06" db="EMBL/GenBank/DDBJ databases">
        <authorList>
            <person name="Varghese N."/>
            <person name="Submissions Spin"/>
        </authorList>
    </citation>
    <scope>NUCLEOTIDE SEQUENCE [LARGE SCALE GENOMIC DNA]</scope>
    <source>
        <strain evidence="3">DSM 43817</strain>
    </source>
</reference>
<dbReference type="PANTHER" id="PTHR10788">
    <property type="entry name" value="TREHALOSE-6-PHOSPHATE SYNTHASE"/>
    <property type="match status" value="1"/>
</dbReference>
<accession>A0A1C6RU68</accession>
<comment type="similarity">
    <text evidence="1">Belongs to the glycosyltransferase 20 family.</text>
</comment>
<gene>
    <name evidence="2" type="ORF">GA0074692_0975</name>
</gene>
<name>A0A1C6RU68_9ACTN</name>
<dbReference type="InterPro" id="IPR001830">
    <property type="entry name" value="Glyco_trans_20"/>
</dbReference>
<dbReference type="EMBL" id="FMHW01000002">
    <property type="protein sequence ID" value="SCL20763.1"/>
    <property type="molecule type" value="Genomic_DNA"/>
</dbReference>